<dbReference type="Pfam" id="PF02659">
    <property type="entry name" value="Mntp"/>
    <property type="match status" value="1"/>
</dbReference>
<dbReference type="InterPro" id="IPR003810">
    <property type="entry name" value="Mntp/YtaF"/>
</dbReference>
<gene>
    <name evidence="8" type="primary">mntP</name>
    <name evidence="9" type="ORF">E3J48_00550</name>
</gene>
<dbReference type="GO" id="GO:0005384">
    <property type="term" value="F:manganese ion transmembrane transporter activity"/>
    <property type="evidence" value="ECO:0007669"/>
    <property type="project" value="UniProtKB-UniRule"/>
</dbReference>
<keyword evidence="6 8" id="KW-0472">Membrane</keyword>
<evidence type="ECO:0000313" key="9">
    <source>
        <dbReference type="EMBL" id="TET64827.1"/>
    </source>
</evidence>
<evidence type="ECO:0000313" key="10">
    <source>
        <dbReference type="Proteomes" id="UP000319130"/>
    </source>
</evidence>
<reference evidence="9 10" key="1">
    <citation type="submission" date="2019-03" db="EMBL/GenBank/DDBJ databases">
        <title>Metabolic potential of uncultured bacteria and archaea associated with petroleum seepage in deep-sea sediments.</title>
        <authorList>
            <person name="Dong X."/>
            <person name="Hubert C."/>
        </authorList>
    </citation>
    <scope>NUCLEOTIDE SEQUENCE [LARGE SCALE GENOMIC DNA]</scope>
    <source>
        <strain evidence="9">E29_bin52</strain>
    </source>
</reference>
<keyword evidence="3 8" id="KW-0812">Transmembrane</keyword>
<keyword evidence="1 8" id="KW-0813">Transport</keyword>
<evidence type="ECO:0000256" key="2">
    <source>
        <dbReference type="ARBA" id="ARBA00022475"/>
    </source>
</evidence>
<dbReference type="PANTHER" id="PTHR35529">
    <property type="entry name" value="MANGANESE EFFLUX PUMP MNTP-RELATED"/>
    <property type="match status" value="1"/>
</dbReference>
<dbReference type="PANTHER" id="PTHR35529:SF1">
    <property type="entry name" value="MANGANESE EFFLUX PUMP MNTP-RELATED"/>
    <property type="match status" value="1"/>
</dbReference>
<sequence length="185" mass="19850">MGMVATIFIALGLAADAFAVSVASGTAIEKVRISSALKIAIFFGSFQAIMPLIGWLGGLTLRGFIAGLDHWIAFGLLSFIGCRMIYESIRIESSPRKINPLNTYALLMLSVATSIDALAVGVSFAFLKIFVPVAIIVIGIVTFLLSFFGTFIGDRFGRFFERQIETAGGLILIGIGTKILIEHLV</sequence>
<dbReference type="Proteomes" id="UP000319130">
    <property type="component" value="Unassembled WGS sequence"/>
</dbReference>
<keyword evidence="5 8" id="KW-0406">Ion transport</keyword>
<proteinExistence type="inferred from homology"/>
<name>A0A523WCU5_UNCAE</name>
<evidence type="ECO:0000256" key="5">
    <source>
        <dbReference type="ARBA" id="ARBA00023065"/>
    </source>
</evidence>
<feature type="transmembrane region" description="Helical" evidence="8">
    <location>
        <begin position="68"/>
        <end position="86"/>
    </location>
</feature>
<accession>A0A523WCU5</accession>
<comment type="caution">
    <text evidence="9">The sequence shown here is derived from an EMBL/GenBank/DDBJ whole genome shotgun (WGS) entry which is preliminary data.</text>
</comment>
<protein>
    <recommendedName>
        <fullName evidence="8">Putative manganese efflux pump MntP</fullName>
    </recommendedName>
</protein>
<keyword evidence="7 8" id="KW-0464">Manganese</keyword>
<evidence type="ECO:0000256" key="3">
    <source>
        <dbReference type="ARBA" id="ARBA00022692"/>
    </source>
</evidence>
<feature type="transmembrane region" description="Helical" evidence="8">
    <location>
        <begin position="35"/>
        <end position="56"/>
    </location>
</feature>
<dbReference type="GO" id="GO:0005886">
    <property type="term" value="C:plasma membrane"/>
    <property type="evidence" value="ECO:0007669"/>
    <property type="project" value="UniProtKB-SubCell"/>
</dbReference>
<comment type="caution">
    <text evidence="8">Lacks conserved residue(s) required for the propagation of feature annotation.</text>
</comment>
<evidence type="ECO:0000256" key="7">
    <source>
        <dbReference type="ARBA" id="ARBA00023211"/>
    </source>
</evidence>
<evidence type="ECO:0000256" key="6">
    <source>
        <dbReference type="ARBA" id="ARBA00023136"/>
    </source>
</evidence>
<feature type="transmembrane region" description="Helical" evidence="8">
    <location>
        <begin position="106"/>
        <end position="126"/>
    </location>
</feature>
<dbReference type="AlphaFoldDB" id="A0A523WCU5"/>
<dbReference type="HAMAP" id="MF_01521">
    <property type="entry name" value="MntP_pump"/>
    <property type="match status" value="1"/>
</dbReference>
<keyword evidence="2 8" id="KW-1003">Cell membrane</keyword>
<evidence type="ECO:0000256" key="1">
    <source>
        <dbReference type="ARBA" id="ARBA00022448"/>
    </source>
</evidence>
<evidence type="ECO:0000256" key="4">
    <source>
        <dbReference type="ARBA" id="ARBA00022989"/>
    </source>
</evidence>
<dbReference type="InterPro" id="IPR022929">
    <property type="entry name" value="Put_MntP"/>
</dbReference>
<comment type="similarity">
    <text evidence="8">Belongs to the MntP (TC 9.B.29) family.</text>
</comment>
<feature type="transmembrane region" description="Helical" evidence="8">
    <location>
        <begin position="133"/>
        <end position="152"/>
    </location>
</feature>
<comment type="function">
    <text evidence="8">Probably functions as a manganese efflux pump.</text>
</comment>
<keyword evidence="4 8" id="KW-1133">Transmembrane helix</keyword>
<evidence type="ECO:0000256" key="8">
    <source>
        <dbReference type="HAMAP-Rule" id="MF_01521"/>
    </source>
</evidence>
<comment type="subcellular location">
    <subcellularLocation>
        <location evidence="8">Cell membrane</location>
        <topology evidence="8">Multi-pass membrane protein</topology>
    </subcellularLocation>
</comment>
<dbReference type="EMBL" id="SOIZ01000027">
    <property type="protein sequence ID" value="TET64827.1"/>
    <property type="molecule type" value="Genomic_DNA"/>
</dbReference>
<organism evidence="9 10">
    <name type="scientific">Aerophobetes bacterium</name>
    <dbReference type="NCBI Taxonomy" id="2030807"/>
    <lineage>
        <taxon>Bacteria</taxon>
        <taxon>Candidatus Aerophobota</taxon>
    </lineage>
</organism>